<accession>A0A916N7T4</accession>
<dbReference type="Proteomes" id="UP000680038">
    <property type="component" value="Unassembled WGS sequence"/>
</dbReference>
<evidence type="ECO:0000256" key="1">
    <source>
        <dbReference type="SAM" id="MobiDB-lite"/>
    </source>
</evidence>
<keyword evidence="3" id="KW-1185">Reference proteome</keyword>
<sequence>MLLLMVFSAGILNAQSNIKTAKKQKAVKTGAADSSTAETQTQGNSSGGNAAWPLATGTTGSVTFQPDTTSTSAKDVNGNAEQNGAVSGLTSTGSSSTELTGGGNQKIVSPDTADRQKKSQKRKKKSGN</sequence>
<reference evidence="2" key="1">
    <citation type="submission" date="2021-04" db="EMBL/GenBank/DDBJ databases">
        <authorList>
            <person name="Rodrigo-Torres L."/>
            <person name="Arahal R. D."/>
            <person name="Lucena T."/>
        </authorList>
    </citation>
    <scope>NUCLEOTIDE SEQUENCE</scope>
    <source>
        <strain evidence="2">CECT 9275</strain>
    </source>
</reference>
<proteinExistence type="predicted"/>
<dbReference type="EMBL" id="CAJRAF010000004">
    <property type="protein sequence ID" value="CAG5018306.1"/>
    <property type="molecule type" value="Genomic_DNA"/>
</dbReference>
<feature type="compositionally biased region" description="Polar residues" evidence="1">
    <location>
        <begin position="32"/>
        <end position="48"/>
    </location>
</feature>
<protein>
    <submittedName>
        <fullName evidence="2">Uncharacterized protein</fullName>
    </submittedName>
</protein>
<dbReference type="AlphaFoldDB" id="A0A916N7T4"/>
<feature type="compositionally biased region" description="Basic residues" evidence="1">
    <location>
        <begin position="118"/>
        <end position="128"/>
    </location>
</feature>
<feature type="compositionally biased region" description="Low complexity" evidence="1">
    <location>
        <begin position="87"/>
        <end position="99"/>
    </location>
</feature>
<name>A0A916N7T4_9BACT</name>
<comment type="caution">
    <text evidence="2">The sequence shown here is derived from an EMBL/GenBank/DDBJ whole genome shotgun (WGS) entry which is preliminary data.</text>
</comment>
<gene>
    <name evidence="2" type="ORF">DYBT9275_05975</name>
</gene>
<organism evidence="2 3">
    <name type="scientific">Dyadobacter helix</name>
    <dbReference type="NCBI Taxonomy" id="2822344"/>
    <lineage>
        <taxon>Bacteria</taxon>
        <taxon>Pseudomonadati</taxon>
        <taxon>Bacteroidota</taxon>
        <taxon>Cytophagia</taxon>
        <taxon>Cytophagales</taxon>
        <taxon>Spirosomataceae</taxon>
        <taxon>Dyadobacter</taxon>
    </lineage>
</organism>
<evidence type="ECO:0000313" key="3">
    <source>
        <dbReference type="Proteomes" id="UP000680038"/>
    </source>
</evidence>
<feature type="compositionally biased region" description="Polar residues" evidence="1">
    <location>
        <begin position="56"/>
        <end position="85"/>
    </location>
</feature>
<evidence type="ECO:0000313" key="2">
    <source>
        <dbReference type="EMBL" id="CAG5018306.1"/>
    </source>
</evidence>
<feature type="region of interest" description="Disordered" evidence="1">
    <location>
        <begin position="19"/>
        <end position="128"/>
    </location>
</feature>